<feature type="domain" description="Alpha-L-rhamnosidase C-terminal" evidence="2">
    <location>
        <begin position="714"/>
        <end position="786"/>
    </location>
</feature>
<evidence type="ECO:0000256" key="1">
    <source>
        <dbReference type="SAM" id="SignalP"/>
    </source>
</evidence>
<dbReference type="Gene3D" id="1.50.10.10">
    <property type="match status" value="1"/>
</dbReference>
<reference evidence="3 4" key="1">
    <citation type="journal article" date="2017" name="Genome Announc.">
        <title>Genome sequence of the saprophytic ascomycete Epicoccum nigrum ICMP 19927 strain isolated from New Zealand.</title>
        <authorList>
            <person name="Fokin M."/>
            <person name="Fleetwood D."/>
            <person name="Weir B.S."/>
            <person name="Villas-Boas S.G."/>
        </authorList>
    </citation>
    <scope>NUCLEOTIDE SEQUENCE [LARGE SCALE GENOMIC DNA]</scope>
    <source>
        <strain evidence="3 4">ICMP 19927</strain>
    </source>
</reference>
<proteinExistence type="predicted"/>
<feature type="signal peptide" evidence="1">
    <location>
        <begin position="1"/>
        <end position="20"/>
    </location>
</feature>
<keyword evidence="4" id="KW-1185">Reference proteome</keyword>
<dbReference type="GO" id="GO:0003824">
    <property type="term" value="F:catalytic activity"/>
    <property type="evidence" value="ECO:0007669"/>
    <property type="project" value="UniProtKB-ARBA"/>
</dbReference>
<evidence type="ECO:0000313" key="4">
    <source>
        <dbReference type="Proteomes" id="UP000193240"/>
    </source>
</evidence>
<dbReference type="AlphaFoldDB" id="A0A1Y2M3A5"/>
<dbReference type="InterPro" id="IPR035398">
    <property type="entry name" value="Bac_rhamnosid_C"/>
</dbReference>
<sequence>MRSIRNSVALFIGLIATTSSKQLTSRLSGGQQVEVIYGSNSTVTLAGNSTDSRLVLLDYGANVEGFPTFEVVSVTGDVSGFKIRYSETKSVLETNADSDGPVALAAAMDTYRVNLYKNITRSTKHTNRLIQGGFRFQELSLGSAGQIILKNVGVKPTTSTTPISSLPGSFECSDDAINQIWNVGARTIQLNEIPANSVPVFWDVSSEGSYVDSQAPQVLSTITAASLTSYVLDFEVKPIVDGFSFSILADTLNMGIYIWCNIANGTISANAGASEASSGFLAQATLPSNLTIGDWHKVHALVNLTDITISIDDLEIMQFTQTSSFYGSFGLGAALGQSALFKNLNASTLAGTNIYSSALNDDSFLQDFFMGTNPINASVDGSKRDRIAYTGDLDVSVGSTLASTFGTEYILGTLDLFAGYQATPGFFIPTAKIQQQPTPGPLNTDITGLLGYSFNLLCAVSKFYQATGNITLAKDWAPRIMQMLDWADSQVLPENGLFNISNPSFGGDWNYYDPTQSGVVTKFNTLYAYTLQSSLTILGDGGVNTTVYSSRLDALRDAIDENLWSNDLGAYYVSESLHDAYGQDSNAYAILAGVTGKRNHTSRDVLRSLEKLSTANGPFAFSENAFDSGFRKLISPFASAYHLRAALSVGDGAVARNMLQTLWKPMADPAGANYTGCFWETLSADGGPGLGAITSLCHAWGSGPTSELTTYVLGIQPVKPGYKEWLVSPVTMGLTWARGVVPVPGGNINVSWNATDDIVNRIEITAPEGTTGTIQLPVNNGSCSTSGQLNGQAVTGKDGIFRVEGGGKLVLVLA</sequence>
<keyword evidence="1" id="KW-0732">Signal</keyword>
<evidence type="ECO:0000313" key="3">
    <source>
        <dbReference type="EMBL" id="OSS50624.1"/>
    </source>
</evidence>
<dbReference type="Pfam" id="PF17390">
    <property type="entry name" value="Bac_rhamnosid_C"/>
    <property type="match status" value="1"/>
</dbReference>
<gene>
    <name evidence="3" type="ORF">B5807_04638</name>
</gene>
<dbReference type="InParanoid" id="A0A1Y2M3A5"/>
<dbReference type="InterPro" id="IPR012341">
    <property type="entry name" value="6hp_glycosidase-like_sf"/>
</dbReference>
<dbReference type="Gene3D" id="2.60.120.560">
    <property type="entry name" value="Exo-inulinase, domain 1"/>
    <property type="match status" value="1"/>
</dbReference>
<dbReference type="SUPFAM" id="SSF48208">
    <property type="entry name" value="Six-hairpin glycosidases"/>
    <property type="match status" value="1"/>
</dbReference>
<dbReference type="PANTHER" id="PTHR34987:SF4">
    <property type="entry name" value="ALPHA-L-RHAMNOSIDASE C-TERMINAL DOMAIN-CONTAINING PROTEIN"/>
    <property type="match status" value="1"/>
</dbReference>
<dbReference type="InterPro" id="IPR008928">
    <property type="entry name" value="6-hairpin_glycosidase_sf"/>
</dbReference>
<dbReference type="PANTHER" id="PTHR34987">
    <property type="entry name" value="C, PUTATIVE (AFU_ORTHOLOGUE AFUA_3G02880)-RELATED"/>
    <property type="match status" value="1"/>
</dbReference>
<dbReference type="EMBL" id="KZ107841">
    <property type="protein sequence ID" value="OSS50624.1"/>
    <property type="molecule type" value="Genomic_DNA"/>
</dbReference>
<dbReference type="Gene3D" id="2.60.420.10">
    <property type="entry name" value="Maltose phosphorylase, domain 3"/>
    <property type="match status" value="1"/>
</dbReference>
<name>A0A1Y2M3A5_EPING</name>
<dbReference type="GO" id="GO:0005975">
    <property type="term" value="P:carbohydrate metabolic process"/>
    <property type="evidence" value="ECO:0007669"/>
    <property type="project" value="InterPro"/>
</dbReference>
<accession>A0A1Y2M3A5</accession>
<protein>
    <recommendedName>
        <fullName evidence="2">Alpha-L-rhamnosidase C-terminal domain-containing protein</fullName>
    </recommendedName>
</protein>
<dbReference type="Proteomes" id="UP000193240">
    <property type="component" value="Unassembled WGS sequence"/>
</dbReference>
<dbReference type="STRING" id="105696.A0A1Y2M3A5"/>
<dbReference type="OMA" id="WAPMANP"/>
<organism evidence="3 4">
    <name type="scientific">Epicoccum nigrum</name>
    <name type="common">Soil fungus</name>
    <name type="synonym">Epicoccum purpurascens</name>
    <dbReference type="NCBI Taxonomy" id="105696"/>
    <lineage>
        <taxon>Eukaryota</taxon>
        <taxon>Fungi</taxon>
        <taxon>Dikarya</taxon>
        <taxon>Ascomycota</taxon>
        <taxon>Pezizomycotina</taxon>
        <taxon>Dothideomycetes</taxon>
        <taxon>Pleosporomycetidae</taxon>
        <taxon>Pleosporales</taxon>
        <taxon>Pleosporineae</taxon>
        <taxon>Didymellaceae</taxon>
        <taxon>Epicoccum</taxon>
    </lineage>
</organism>
<feature type="chain" id="PRO_5010986992" description="Alpha-L-rhamnosidase C-terminal domain-containing protein" evidence="1">
    <location>
        <begin position="21"/>
        <end position="814"/>
    </location>
</feature>
<evidence type="ECO:0000259" key="2">
    <source>
        <dbReference type="Pfam" id="PF17390"/>
    </source>
</evidence>